<keyword evidence="10" id="KW-1185">Reference proteome</keyword>
<dbReference type="InterPro" id="IPR027463">
    <property type="entry name" value="AcrB_DN_DC_subdom"/>
</dbReference>
<feature type="transmembrane region" description="Helical" evidence="8">
    <location>
        <begin position="914"/>
        <end position="932"/>
    </location>
</feature>
<reference evidence="9" key="1">
    <citation type="submission" date="2021-08" db="EMBL/GenBank/DDBJ databases">
        <title>Genome of a novel bacterium of the phylum Verrucomicrobia, Oleiharenicola sp. KSB-15.</title>
        <authorList>
            <person name="Chung J.-H."/>
            <person name="Ahn J.-H."/>
            <person name="Yoon Y."/>
            <person name="Kim D.-Y."/>
            <person name="An S.-H."/>
            <person name="Park I."/>
            <person name="Yeon J."/>
        </authorList>
    </citation>
    <scope>NUCLEOTIDE SEQUENCE</scope>
    <source>
        <strain evidence="9">KSB-15</strain>
    </source>
</reference>
<sequence length="1043" mass="112398">MNLPALCIRRPVMTSLLTAALCVFGVMAYRLLPVSDLPNVDFPTIVVSASLPGATPETMASAVATPLEQQFSTIAGIDSMTSTSSLGSTSITLQFTLERSIDAAAQDVQASIAAVQRLLPQDMPAPPSFRKTNPADQPVLYLALSSPTLPLSVVDEYAEANLAQRISTVEGVAQVQVFGSQKYALRVQLDPRALASRGITLDEVQTALAAHNVNLPTGVLDGNRQAMTIIATGQLTSVAEFNQIVVAYRNGAPVRLGQLAKVIDSVQENRVASWYYDQNGGNRAVVLSIQRQPGTNTVEVVQRVKALIPAFSEQLPASVKLNVLFDRSTTVRESVDDVQFTLLLSIALVVLVIFIFLRTLTATIIPGVAIPMALLGTFIAMYFFGYTLDNLSLLALTLSVGFVVDDAIVMLENIVRYIEQGMSVREAAFKGAGEIGFTILSMTLSLVAVFIPVLFMGGILGRLLHEFAVTITASILVSGVVSLTLTPMLCSRFLKPHRGHDATRHGKLYQLSERGFEAMVAFYERTLGHAMKHRLLTVCVALAMVVLTVVVARQLPTGFIPTDDTGQIFAFTEAAQDVSFAEMTAHQEAAAAVVAKNPNVEAFMSAIGASKSSSTGNQGRMFMRLKPRNERPPAAEIVQDLRHELSAIPGLKAYPQLLPPIRIGGSLTKALYQFTLFGSDLKELYAAAQKMEVKMRGIAGLQDVNSDLQISNPQLRVNIKRDRAAALGITPQQIEDALYSAFGSRQVSTIYTPTNQYYVIMEMAPDFQKTPEALAQLYLRSRGGKTVPLDTVASLDRSVGPLTVNHLGQVPAVTISFNLRPGVSLGEASSAITELARKELPATISYGFQGSAQAFASSMRGLGLLLLMAVLVIYIVLGILYEDFIHPLTILSGLPAASFGALATLWLFHQELNVMGYVGIILLVGIVKKNAIMMIDFALATRAQGEMSAEVAIKRACVVRFRPIMMTTFAALAGAIPIALGLGAGAESRRPLGLAVVGGLIVSQMLTLYITPVIYVYMDKFTARLRRRPTLPHLMEPIEAGAK</sequence>
<dbReference type="EMBL" id="CP080507">
    <property type="protein sequence ID" value="QYM79496.1"/>
    <property type="molecule type" value="Genomic_DNA"/>
</dbReference>
<dbReference type="FunFam" id="3.30.70.1430:FF:000001">
    <property type="entry name" value="Efflux pump membrane transporter"/>
    <property type="match status" value="1"/>
</dbReference>
<dbReference type="KEGG" id="ole:K0B96_02450"/>
<evidence type="ECO:0000256" key="4">
    <source>
        <dbReference type="ARBA" id="ARBA00022519"/>
    </source>
</evidence>
<organism evidence="9 10">
    <name type="scientific">Horticoccus luteus</name>
    <dbReference type="NCBI Taxonomy" id="2862869"/>
    <lineage>
        <taxon>Bacteria</taxon>
        <taxon>Pseudomonadati</taxon>
        <taxon>Verrucomicrobiota</taxon>
        <taxon>Opitutia</taxon>
        <taxon>Opitutales</taxon>
        <taxon>Opitutaceae</taxon>
        <taxon>Horticoccus</taxon>
    </lineage>
</organism>
<dbReference type="RefSeq" id="WP_220163440.1">
    <property type="nucleotide sequence ID" value="NZ_CP080507.1"/>
</dbReference>
<evidence type="ECO:0000256" key="5">
    <source>
        <dbReference type="ARBA" id="ARBA00022692"/>
    </source>
</evidence>
<feature type="transmembrane region" description="Helical" evidence="8">
    <location>
        <begin position="535"/>
        <end position="552"/>
    </location>
</feature>
<dbReference type="GO" id="GO:0005886">
    <property type="term" value="C:plasma membrane"/>
    <property type="evidence" value="ECO:0007669"/>
    <property type="project" value="UniProtKB-SubCell"/>
</dbReference>
<evidence type="ECO:0000256" key="8">
    <source>
        <dbReference type="SAM" id="Phobius"/>
    </source>
</evidence>
<dbReference type="SUPFAM" id="SSF82714">
    <property type="entry name" value="Multidrug efflux transporter AcrB TolC docking domain, DN and DC subdomains"/>
    <property type="match status" value="2"/>
</dbReference>
<dbReference type="AlphaFoldDB" id="A0A8F9XLR8"/>
<dbReference type="Gene3D" id="3.30.70.1430">
    <property type="entry name" value="Multidrug efflux transporter AcrB pore domain"/>
    <property type="match status" value="2"/>
</dbReference>
<feature type="transmembrane region" description="Helical" evidence="8">
    <location>
        <begin position="364"/>
        <end position="385"/>
    </location>
</feature>
<dbReference type="SUPFAM" id="SSF82866">
    <property type="entry name" value="Multidrug efflux transporter AcrB transmembrane domain"/>
    <property type="match status" value="2"/>
</dbReference>
<keyword evidence="2" id="KW-0813">Transport</keyword>
<comment type="subcellular location">
    <subcellularLocation>
        <location evidence="1">Cell inner membrane</location>
        <topology evidence="1">Multi-pass membrane protein</topology>
    </subcellularLocation>
</comment>
<evidence type="ECO:0000256" key="2">
    <source>
        <dbReference type="ARBA" id="ARBA00022448"/>
    </source>
</evidence>
<keyword evidence="7 8" id="KW-0472">Membrane</keyword>
<feature type="transmembrane region" description="Helical" evidence="8">
    <location>
        <begin position="964"/>
        <end position="986"/>
    </location>
</feature>
<dbReference type="Gene3D" id="1.20.1640.10">
    <property type="entry name" value="Multidrug efflux transporter AcrB transmembrane domain"/>
    <property type="match status" value="2"/>
</dbReference>
<keyword evidence="6 8" id="KW-1133">Transmembrane helix</keyword>
<accession>A0A8F9XLR8</accession>
<dbReference type="Pfam" id="PF00873">
    <property type="entry name" value="ACR_tran"/>
    <property type="match status" value="1"/>
</dbReference>
<gene>
    <name evidence="9" type="ORF">K0B96_02450</name>
</gene>
<evidence type="ECO:0000313" key="9">
    <source>
        <dbReference type="EMBL" id="QYM79496.1"/>
    </source>
</evidence>
<feature type="transmembrane region" description="Helical" evidence="8">
    <location>
        <begin position="861"/>
        <end position="881"/>
    </location>
</feature>
<dbReference type="Gene3D" id="3.30.70.1440">
    <property type="entry name" value="Multidrug efflux transporter AcrB pore domain"/>
    <property type="match status" value="1"/>
</dbReference>
<dbReference type="Gene3D" id="3.30.70.1320">
    <property type="entry name" value="Multidrug efflux transporter AcrB pore domain like"/>
    <property type="match status" value="1"/>
</dbReference>
<keyword evidence="5 8" id="KW-0812">Transmembrane</keyword>
<dbReference type="PRINTS" id="PR00702">
    <property type="entry name" value="ACRIFLAVINRP"/>
</dbReference>
<proteinExistence type="predicted"/>
<evidence type="ECO:0000256" key="1">
    <source>
        <dbReference type="ARBA" id="ARBA00004429"/>
    </source>
</evidence>
<evidence type="ECO:0000256" key="3">
    <source>
        <dbReference type="ARBA" id="ARBA00022475"/>
    </source>
</evidence>
<keyword evidence="3" id="KW-1003">Cell membrane</keyword>
<feature type="transmembrane region" description="Helical" evidence="8">
    <location>
        <begin position="338"/>
        <end position="357"/>
    </location>
</feature>
<feature type="transmembrane region" description="Helical" evidence="8">
    <location>
        <begin position="992"/>
        <end position="1018"/>
    </location>
</feature>
<feature type="transmembrane region" description="Helical" evidence="8">
    <location>
        <begin position="888"/>
        <end position="908"/>
    </location>
</feature>
<dbReference type="GO" id="GO:0042910">
    <property type="term" value="F:xenobiotic transmembrane transporter activity"/>
    <property type="evidence" value="ECO:0007669"/>
    <property type="project" value="TreeGrafter"/>
</dbReference>
<dbReference type="PANTHER" id="PTHR32063">
    <property type="match status" value="1"/>
</dbReference>
<feature type="transmembrane region" description="Helical" evidence="8">
    <location>
        <begin position="467"/>
        <end position="490"/>
    </location>
</feature>
<protein>
    <submittedName>
        <fullName evidence="9">Efflux RND transporter permease subunit</fullName>
    </submittedName>
</protein>
<dbReference type="PANTHER" id="PTHR32063:SF21">
    <property type="entry name" value="MULTIDRUG RESISTANCE PROTEIN MDTB"/>
    <property type="match status" value="1"/>
</dbReference>
<dbReference type="Gene3D" id="3.30.2090.10">
    <property type="entry name" value="Multidrug efflux transporter AcrB TolC docking domain, DN and DC subdomains"/>
    <property type="match status" value="2"/>
</dbReference>
<dbReference type="FunFam" id="1.20.1640.10:FF:000001">
    <property type="entry name" value="Efflux pump membrane transporter"/>
    <property type="match status" value="1"/>
</dbReference>
<dbReference type="InterPro" id="IPR001036">
    <property type="entry name" value="Acrflvin-R"/>
</dbReference>
<keyword evidence="4" id="KW-0997">Cell inner membrane</keyword>
<dbReference type="SUPFAM" id="SSF82693">
    <property type="entry name" value="Multidrug efflux transporter AcrB pore domain, PN1, PN2, PC1 and PC2 subdomains"/>
    <property type="match status" value="3"/>
</dbReference>
<feature type="transmembrane region" description="Helical" evidence="8">
    <location>
        <begin position="391"/>
        <end position="411"/>
    </location>
</feature>
<feature type="transmembrane region" description="Helical" evidence="8">
    <location>
        <begin position="432"/>
        <end position="455"/>
    </location>
</feature>
<evidence type="ECO:0000313" key="10">
    <source>
        <dbReference type="Proteomes" id="UP000825051"/>
    </source>
</evidence>
<evidence type="ECO:0000256" key="6">
    <source>
        <dbReference type="ARBA" id="ARBA00022989"/>
    </source>
</evidence>
<evidence type="ECO:0000256" key="7">
    <source>
        <dbReference type="ARBA" id="ARBA00023136"/>
    </source>
</evidence>
<dbReference type="Proteomes" id="UP000825051">
    <property type="component" value="Chromosome"/>
</dbReference>
<name>A0A8F9XLR8_9BACT</name>